<dbReference type="PANTHER" id="PTHR38785">
    <property type="entry name" value="HOMOLOG OF VIRK"/>
    <property type="match status" value="1"/>
</dbReference>
<organism evidence="1 2">
    <name type="scientific">Methylorubrum aminovorans</name>
    <dbReference type="NCBI Taxonomy" id="269069"/>
    <lineage>
        <taxon>Bacteria</taxon>
        <taxon>Pseudomonadati</taxon>
        <taxon>Pseudomonadota</taxon>
        <taxon>Alphaproteobacteria</taxon>
        <taxon>Hyphomicrobiales</taxon>
        <taxon>Methylobacteriaceae</taxon>
        <taxon>Methylorubrum</taxon>
    </lineage>
</organism>
<reference evidence="1" key="2">
    <citation type="submission" date="2021-08" db="EMBL/GenBank/DDBJ databases">
        <authorList>
            <person name="Tani A."/>
            <person name="Ola A."/>
            <person name="Ogura Y."/>
            <person name="Katsura K."/>
            <person name="Hayashi T."/>
        </authorList>
    </citation>
    <scope>NUCLEOTIDE SEQUENCE</scope>
    <source>
        <strain evidence="1">NBRC 15686</strain>
    </source>
</reference>
<comment type="caution">
    <text evidence="1">The sequence shown here is derived from an EMBL/GenBank/DDBJ whole genome shotgun (WGS) entry which is preliminary data.</text>
</comment>
<reference evidence="1" key="1">
    <citation type="journal article" date="2021" name="Front. Microbiol.">
        <title>Comprehensive Comparative Genomics and Phenotyping of Methylobacterium Species.</title>
        <authorList>
            <person name="Alessa O."/>
            <person name="Ogura Y."/>
            <person name="Fujitani Y."/>
            <person name="Takami H."/>
            <person name="Hayashi T."/>
            <person name="Sahin N."/>
            <person name="Tani A."/>
        </authorList>
    </citation>
    <scope>NUCLEOTIDE SEQUENCE</scope>
    <source>
        <strain evidence="1">NBRC 15686</strain>
    </source>
</reference>
<evidence type="ECO:0008006" key="3">
    <source>
        <dbReference type="Google" id="ProtNLM"/>
    </source>
</evidence>
<accession>A0ABQ4UJ13</accession>
<keyword evidence="2" id="KW-1185">Reference proteome</keyword>
<dbReference type="EMBL" id="BPRC01000025">
    <property type="protein sequence ID" value="GJE67301.1"/>
    <property type="molecule type" value="Genomic_DNA"/>
</dbReference>
<proteinExistence type="predicted"/>
<dbReference type="Proteomes" id="UP001055039">
    <property type="component" value="Unassembled WGS sequence"/>
</dbReference>
<dbReference type="Pfam" id="PF04393">
    <property type="entry name" value="DUF535"/>
    <property type="match status" value="1"/>
</dbReference>
<gene>
    <name evidence="1" type="ORF">LNAOJCKE_4532</name>
</gene>
<name>A0ABQ4UJ13_9HYPH</name>
<evidence type="ECO:0000313" key="2">
    <source>
        <dbReference type="Proteomes" id="UP001055039"/>
    </source>
</evidence>
<sequence>MVATPYLCARWTASERIARITDHCATIERLGPLLDTPLDTFVDLLDLHQIDPSYRIVLDQPHWFIRDGLATFSLWEGKDRLISLSYCLSSDGGGLTAYIGGLQGRSEDGVLNRYRRFTKEAEGMRPTDFTVELFRAFCRGLGVTRILAVSDATQHLRSPYFTRQQTAPSTHLNYDALWQDRGGDLQPNGFYELSLSEPRREPDAIPAKKRAIYRRRYAMLDAIATRLDQITRDGCPPARIGRYMSGASLQAHHALQRLDHATRSYSAEWQSPLLSR</sequence>
<dbReference type="InterPro" id="IPR007488">
    <property type="entry name" value="DUF535"/>
</dbReference>
<dbReference type="PANTHER" id="PTHR38785:SF1">
    <property type="entry name" value="HOMOLOG OF VIRK"/>
    <property type="match status" value="1"/>
</dbReference>
<protein>
    <recommendedName>
        <fullName evidence="3">DUF535 domain-containing protein</fullName>
    </recommendedName>
</protein>
<evidence type="ECO:0000313" key="1">
    <source>
        <dbReference type="EMBL" id="GJE67301.1"/>
    </source>
</evidence>